<dbReference type="EMBL" id="VDUX01000003">
    <property type="protein sequence ID" value="TXL61117.1"/>
    <property type="molecule type" value="Genomic_DNA"/>
</dbReference>
<accession>A0A5C8NJA9</accession>
<keyword evidence="4" id="KW-1185">Reference proteome</keyword>
<dbReference type="InterPro" id="IPR012347">
    <property type="entry name" value="Ferritin-like"/>
</dbReference>
<evidence type="ECO:0000313" key="3">
    <source>
        <dbReference type="EMBL" id="TXL61117.1"/>
    </source>
</evidence>
<reference evidence="3 4" key="1">
    <citation type="submission" date="2019-06" db="EMBL/GenBank/DDBJ databases">
        <title>Aeromicrobium sp. nov., isolated from a maize field.</title>
        <authorList>
            <person name="Lin S.-Y."/>
            <person name="Tsai C.-F."/>
            <person name="Young C.-C."/>
        </authorList>
    </citation>
    <scope>NUCLEOTIDE SEQUENCE [LARGE SCALE GENOMIC DNA]</scope>
    <source>
        <strain evidence="3 4">CC-CFT486</strain>
    </source>
</reference>
<sequence>MGPGQAADHAGERPARRCRRQHREHRRRRAGRRSGHGSHRSRAARGAIGPRPRAGRRHRGVAGGRTAAGLDGRRVGPARPDAQARRVKPEEQQALQTWLALEHEAVWLYGQVGARVRDLAGAARASYDAHRTERDHLLTTLHAAGATPVGPQLTYGDELVSNVRQARAAAADLEHRICAACVTVVGLAGRAGRTRAVAGLRAAALAAIDWDADPQAFPGLR</sequence>
<dbReference type="Gene3D" id="1.20.1260.10">
    <property type="match status" value="1"/>
</dbReference>
<dbReference type="SUPFAM" id="SSF47240">
    <property type="entry name" value="Ferritin-like"/>
    <property type="match status" value="1"/>
</dbReference>
<dbReference type="Pfam" id="PF14530">
    <property type="entry name" value="DUF4439"/>
    <property type="match status" value="1"/>
</dbReference>
<name>A0A5C8NJA9_9ACTN</name>
<evidence type="ECO:0000259" key="2">
    <source>
        <dbReference type="Pfam" id="PF14530"/>
    </source>
</evidence>
<dbReference type="Proteomes" id="UP000321571">
    <property type="component" value="Unassembled WGS sequence"/>
</dbReference>
<dbReference type="AlphaFoldDB" id="A0A5C8NJA9"/>
<feature type="region of interest" description="Disordered" evidence="1">
    <location>
        <begin position="1"/>
        <end position="88"/>
    </location>
</feature>
<dbReference type="InterPro" id="IPR029447">
    <property type="entry name" value="DUF4439"/>
</dbReference>
<evidence type="ECO:0000313" key="4">
    <source>
        <dbReference type="Proteomes" id="UP000321571"/>
    </source>
</evidence>
<feature type="compositionally biased region" description="Basic residues" evidence="1">
    <location>
        <begin position="16"/>
        <end position="43"/>
    </location>
</feature>
<evidence type="ECO:0000256" key="1">
    <source>
        <dbReference type="SAM" id="MobiDB-lite"/>
    </source>
</evidence>
<gene>
    <name evidence="3" type="ORF">FHP06_06650</name>
</gene>
<dbReference type="InterPro" id="IPR009078">
    <property type="entry name" value="Ferritin-like_SF"/>
</dbReference>
<proteinExistence type="predicted"/>
<protein>
    <submittedName>
        <fullName evidence="3">DUF4439 domain-containing protein</fullName>
    </submittedName>
</protein>
<organism evidence="3 4">
    <name type="scientific">Aeromicrobium terrae</name>
    <dbReference type="NCBI Taxonomy" id="2498846"/>
    <lineage>
        <taxon>Bacteria</taxon>
        <taxon>Bacillati</taxon>
        <taxon>Actinomycetota</taxon>
        <taxon>Actinomycetes</taxon>
        <taxon>Propionibacteriales</taxon>
        <taxon>Nocardioidaceae</taxon>
        <taxon>Aeromicrobium</taxon>
    </lineage>
</organism>
<feature type="domain" description="DUF4439" evidence="2">
    <location>
        <begin position="94"/>
        <end position="220"/>
    </location>
</feature>
<dbReference type="OrthoDB" id="5195580at2"/>
<comment type="caution">
    <text evidence="3">The sequence shown here is derived from an EMBL/GenBank/DDBJ whole genome shotgun (WGS) entry which is preliminary data.</text>
</comment>